<dbReference type="AlphaFoldDB" id="A0A2V0PPM5"/>
<keyword evidence="4 13" id="KW-0444">Lipid biosynthesis</keyword>
<organism evidence="16 17">
    <name type="scientific">Raphidocelis subcapitata</name>
    <dbReference type="NCBI Taxonomy" id="307507"/>
    <lineage>
        <taxon>Eukaryota</taxon>
        <taxon>Viridiplantae</taxon>
        <taxon>Chlorophyta</taxon>
        <taxon>core chlorophytes</taxon>
        <taxon>Chlorophyceae</taxon>
        <taxon>CS clade</taxon>
        <taxon>Sphaeropleales</taxon>
        <taxon>Selenastraceae</taxon>
        <taxon>Raphidocelis</taxon>
    </lineage>
</organism>
<keyword evidence="10" id="KW-0443">Lipid metabolism</keyword>
<evidence type="ECO:0000256" key="12">
    <source>
        <dbReference type="ARBA" id="ARBA00023160"/>
    </source>
</evidence>
<feature type="transmembrane region" description="Helical" evidence="14">
    <location>
        <begin position="224"/>
        <end position="245"/>
    </location>
</feature>
<comment type="subcellular location">
    <subcellularLocation>
        <location evidence="1">Membrane</location>
        <topology evidence="1">Multi-pass membrane protein</topology>
    </subcellularLocation>
</comment>
<dbReference type="PANTHER" id="PTHR11351">
    <property type="entry name" value="ACYL-COA DESATURASE"/>
    <property type="match status" value="1"/>
</dbReference>
<dbReference type="Pfam" id="PF00487">
    <property type="entry name" value="FA_desaturase"/>
    <property type="match status" value="1"/>
</dbReference>
<dbReference type="GO" id="GO:0042761">
    <property type="term" value="P:very long-chain fatty acid biosynthetic process"/>
    <property type="evidence" value="ECO:0007669"/>
    <property type="project" value="TreeGrafter"/>
</dbReference>
<evidence type="ECO:0000256" key="8">
    <source>
        <dbReference type="ARBA" id="ARBA00023002"/>
    </source>
</evidence>
<evidence type="ECO:0000256" key="2">
    <source>
        <dbReference type="ARBA" id="ARBA00005189"/>
    </source>
</evidence>
<keyword evidence="9" id="KW-0408">Iron</keyword>
<dbReference type="GO" id="GO:0016717">
    <property type="term" value="F:oxidoreductase activity, acting on paired donors, with oxidation of a pair of donors resulting in the reduction of molecular oxygen to two molecules of water"/>
    <property type="evidence" value="ECO:0007669"/>
    <property type="project" value="InterPro"/>
</dbReference>
<comment type="domain">
    <text evidence="13">The histidine box domains are involved in binding the catalytic metal ions.</text>
</comment>
<comment type="pathway">
    <text evidence="2">Lipid metabolism.</text>
</comment>
<dbReference type="OrthoDB" id="10260134at2759"/>
<gene>
    <name evidence="16" type="ORF">Rsub_12728</name>
</gene>
<keyword evidence="12 13" id="KW-0275">Fatty acid biosynthesis</keyword>
<keyword evidence="6" id="KW-0276">Fatty acid metabolism</keyword>
<evidence type="ECO:0000256" key="14">
    <source>
        <dbReference type="SAM" id="Phobius"/>
    </source>
</evidence>
<comment type="cofactor">
    <cofactor evidence="13">
        <name>Fe(2+)</name>
        <dbReference type="ChEBI" id="CHEBI:29033"/>
    </cofactor>
</comment>
<evidence type="ECO:0000259" key="15">
    <source>
        <dbReference type="Pfam" id="PF00487"/>
    </source>
</evidence>
<feature type="transmembrane region" description="Helical" evidence="14">
    <location>
        <begin position="112"/>
        <end position="134"/>
    </location>
</feature>
<evidence type="ECO:0000256" key="11">
    <source>
        <dbReference type="ARBA" id="ARBA00023136"/>
    </source>
</evidence>
<comment type="similarity">
    <text evidence="3 13">Belongs to the fatty acid desaturase type 1 family.</text>
</comment>
<reference evidence="16 17" key="1">
    <citation type="journal article" date="2018" name="Sci. Rep.">
        <title>Raphidocelis subcapitata (=Pseudokirchneriella subcapitata) provides an insight into genome evolution and environmental adaptations in the Sphaeropleales.</title>
        <authorList>
            <person name="Suzuki S."/>
            <person name="Yamaguchi H."/>
            <person name="Nakajima N."/>
            <person name="Kawachi M."/>
        </authorList>
    </citation>
    <scope>NUCLEOTIDE SEQUENCE [LARGE SCALE GENOMIC DNA]</scope>
    <source>
        <strain evidence="16 17">NIES-35</strain>
    </source>
</reference>
<dbReference type="CDD" id="cd03505">
    <property type="entry name" value="Delta9-FADS-like"/>
    <property type="match status" value="1"/>
</dbReference>
<evidence type="ECO:0000256" key="10">
    <source>
        <dbReference type="ARBA" id="ARBA00023098"/>
    </source>
</evidence>
<keyword evidence="5 13" id="KW-0812">Transmembrane</keyword>
<dbReference type="PRINTS" id="PR00075">
    <property type="entry name" value="FACDDSATRASE"/>
</dbReference>
<dbReference type="GO" id="GO:0005789">
    <property type="term" value="C:endoplasmic reticulum membrane"/>
    <property type="evidence" value="ECO:0007669"/>
    <property type="project" value="TreeGrafter"/>
</dbReference>
<dbReference type="InterPro" id="IPR015876">
    <property type="entry name" value="Acyl-CoA_DS"/>
</dbReference>
<keyword evidence="7 14" id="KW-1133">Transmembrane helix</keyword>
<sequence>MGPRSAPEMSYSEAYDLLKGCRDPEVLKTAAPKVSKAAQALEKGAARIPGSDVYAVPKGRAFAAGGLLDMPTKEIPTRGAVLKNRVTCGMRCVAIGGAHLVLAVWGPSSFTWGWAAVGFLSYVLVGIVGITMGYHRLLTHKSFKTYKWLEYFIAWVGSQAGQGDPIEWVSTHRYHHLHCDTPLDPHSPYEGFWWSHILWLTGTEHSLLDYANVPDLKSQLFYRFLEVTFFPALFIAKPLLTYYYLGGMGAVAWTNAFPLVVGWHATFLVNSAAHVWGDRPYDTGDLSTNNALVSLLAFGEGWHCNHHAFPYSARHGLEAWELDPTWWLILAMQAVGLAWDVQVPSEKAKAARRKGAAVTADVVIRPRGAVTKRKTKA</sequence>
<keyword evidence="8 13" id="KW-0560">Oxidoreductase</keyword>
<feature type="domain" description="Fatty acid desaturase" evidence="15">
    <location>
        <begin position="113"/>
        <end position="328"/>
    </location>
</feature>
<dbReference type="STRING" id="307507.A0A2V0PPM5"/>
<dbReference type="InterPro" id="IPR005804">
    <property type="entry name" value="FA_desaturase_dom"/>
</dbReference>
<proteinExistence type="inferred from homology"/>
<evidence type="ECO:0000256" key="6">
    <source>
        <dbReference type="ARBA" id="ARBA00022832"/>
    </source>
</evidence>
<keyword evidence="11 14" id="KW-0472">Membrane</keyword>
<dbReference type="PANTHER" id="PTHR11351:SF31">
    <property type="entry name" value="DESATURASE 1, ISOFORM A-RELATED"/>
    <property type="match status" value="1"/>
</dbReference>
<evidence type="ECO:0000256" key="7">
    <source>
        <dbReference type="ARBA" id="ARBA00022989"/>
    </source>
</evidence>
<dbReference type="InParanoid" id="A0A2V0PPM5"/>
<evidence type="ECO:0000313" key="16">
    <source>
        <dbReference type="EMBL" id="GBG00001.1"/>
    </source>
</evidence>
<evidence type="ECO:0000256" key="5">
    <source>
        <dbReference type="ARBA" id="ARBA00022692"/>
    </source>
</evidence>
<dbReference type="EMBL" id="BDRX01000185">
    <property type="protein sequence ID" value="GBG00001.1"/>
    <property type="molecule type" value="Genomic_DNA"/>
</dbReference>
<evidence type="ECO:0000256" key="3">
    <source>
        <dbReference type="ARBA" id="ARBA00009295"/>
    </source>
</evidence>
<evidence type="ECO:0000313" key="17">
    <source>
        <dbReference type="Proteomes" id="UP000247498"/>
    </source>
</evidence>
<name>A0A2V0PPM5_9CHLO</name>
<keyword evidence="17" id="KW-1185">Reference proteome</keyword>
<dbReference type="Proteomes" id="UP000247498">
    <property type="component" value="Unassembled WGS sequence"/>
</dbReference>
<comment type="caution">
    <text evidence="16">The sequence shown here is derived from an EMBL/GenBank/DDBJ whole genome shotgun (WGS) entry which is preliminary data.</text>
</comment>
<evidence type="ECO:0000256" key="9">
    <source>
        <dbReference type="ARBA" id="ARBA00023004"/>
    </source>
</evidence>
<feature type="transmembrane region" description="Helical" evidence="14">
    <location>
        <begin position="88"/>
        <end position="106"/>
    </location>
</feature>
<accession>A0A2V0PPM5</accession>
<evidence type="ECO:0000256" key="13">
    <source>
        <dbReference type="RuleBase" id="RU000581"/>
    </source>
</evidence>
<protein>
    <recommendedName>
        <fullName evidence="15">Fatty acid desaturase domain-containing protein</fullName>
    </recommendedName>
</protein>
<evidence type="ECO:0000256" key="4">
    <source>
        <dbReference type="ARBA" id="ARBA00022516"/>
    </source>
</evidence>
<evidence type="ECO:0000256" key="1">
    <source>
        <dbReference type="ARBA" id="ARBA00004141"/>
    </source>
</evidence>